<dbReference type="Proteomes" id="UP000001064">
    <property type="component" value="Unassembled WGS sequence"/>
</dbReference>
<dbReference type="GeneID" id="10508931"/>
<organism evidence="2 3">
    <name type="scientific">Dictyostelium purpureum</name>
    <name type="common">Slime mold</name>
    <dbReference type="NCBI Taxonomy" id="5786"/>
    <lineage>
        <taxon>Eukaryota</taxon>
        <taxon>Amoebozoa</taxon>
        <taxon>Evosea</taxon>
        <taxon>Eumycetozoa</taxon>
        <taxon>Dictyostelia</taxon>
        <taxon>Dictyosteliales</taxon>
        <taxon>Dictyosteliaceae</taxon>
        <taxon>Dictyostelium</taxon>
    </lineage>
</organism>
<dbReference type="InParanoid" id="F0ZZI8"/>
<accession>F0ZZI8</accession>
<dbReference type="KEGG" id="dpp:DICPUDRAFT_83432"/>
<name>F0ZZI8_DICPU</name>
<keyword evidence="3" id="KW-1185">Reference proteome</keyword>
<evidence type="ECO:0000313" key="2">
    <source>
        <dbReference type="EMBL" id="EGC30646.1"/>
    </source>
</evidence>
<dbReference type="AlphaFoldDB" id="F0ZZI8"/>
<dbReference type="InterPro" id="IPR029071">
    <property type="entry name" value="Ubiquitin-like_domsf"/>
</dbReference>
<proteinExistence type="predicted"/>
<feature type="compositionally biased region" description="Basic and acidic residues" evidence="1">
    <location>
        <begin position="387"/>
        <end position="417"/>
    </location>
</feature>
<evidence type="ECO:0000256" key="1">
    <source>
        <dbReference type="SAM" id="MobiDB-lite"/>
    </source>
</evidence>
<feature type="region of interest" description="Disordered" evidence="1">
    <location>
        <begin position="387"/>
        <end position="427"/>
    </location>
</feature>
<sequence length="606" mass="71005">MEEEIIKSLNKLSYNELRTILKSKGVQMERCPPKISVYTQLFEILKKEKIEARNMKTTTATTKYYGSITKTTTTPKSNTGDKVLDDYLDNYNNSVNLSRPTRKSILNSSKLTDSYSNSNINTRYRSRNNIDNIINNSNSINNSKNTIEIEKNIDDYKNYLKFNPEQLNNQDSRTTGFDNLNAHKYYKLITEKINFCDIAQRTGFDDSLSFQLVSEYAKFMSLRIISNDLDSTILQPPPMIQIFYKYHILDTKSYFEFIKLINVELNSDPDRLDIIIDDEEENKLLSKRYEHTLNIYKKNFANINNKIWPNNWDQCLALTHEKTNKFSNRHAQFEENNAGKNDSKVRNLQKKELELNELEKQKKLLDEESALLNQKEKVFQNREKDLQNREKDLQNREKDFQNREKDLQNREKDDNDRNKKHHRAKNLIYREMEREKEREKNINKSYFMDSSNDNGNSTSTSTNNIHSSNDGIIHNNNNNNSDDNNNNIDNMISNNIIDNKNTPLNLNNNNVGDPNEQASPSQILIKCQIERNGKPPQTVHFKIGLDSQLYKLINFVFQNYGIDYNFFILQTNTLIIPSLTPSYYNMVNGTVIQCRLGHHQNIPRLP</sequence>
<dbReference type="VEuPathDB" id="AmoebaDB:DICPUDRAFT_83432"/>
<gene>
    <name evidence="2" type="ORF">DICPUDRAFT_83432</name>
</gene>
<dbReference type="SUPFAM" id="SSF54236">
    <property type="entry name" value="Ubiquitin-like"/>
    <property type="match status" value="1"/>
</dbReference>
<reference evidence="3" key="1">
    <citation type="journal article" date="2011" name="Genome Biol.">
        <title>Comparative genomics of the social amoebae Dictyostelium discoideum and Dictyostelium purpureum.</title>
        <authorList>
            <consortium name="US DOE Joint Genome Institute (JGI-PGF)"/>
            <person name="Sucgang R."/>
            <person name="Kuo A."/>
            <person name="Tian X."/>
            <person name="Salerno W."/>
            <person name="Parikh A."/>
            <person name="Feasley C.L."/>
            <person name="Dalin E."/>
            <person name="Tu H."/>
            <person name="Huang E."/>
            <person name="Barry K."/>
            <person name="Lindquist E."/>
            <person name="Shapiro H."/>
            <person name="Bruce D."/>
            <person name="Schmutz J."/>
            <person name="Salamov A."/>
            <person name="Fey P."/>
            <person name="Gaudet P."/>
            <person name="Anjard C."/>
            <person name="Babu M.M."/>
            <person name="Basu S."/>
            <person name="Bushmanova Y."/>
            <person name="van der Wel H."/>
            <person name="Katoh-Kurasawa M."/>
            <person name="Dinh C."/>
            <person name="Coutinho P.M."/>
            <person name="Saito T."/>
            <person name="Elias M."/>
            <person name="Schaap P."/>
            <person name="Kay R.R."/>
            <person name="Henrissat B."/>
            <person name="Eichinger L."/>
            <person name="Rivero F."/>
            <person name="Putnam N.H."/>
            <person name="West C.M."/>
            <person name="Loomis W.F."/>
            <person name="Chisholm R.L."/>
            <person name="Shaulsky G."/>
            <person name="Strassmann J.E."/>
            <person name="Queller D.C."/>
            <person name="Kuspa A."/>
            <person name="Grigoriev I.V."/>
        </authorList>
    </citation>
    <scope>NUCLEOTIDE SEQUENCE [LARGE SCALE GENOMIC DNA]</scope>
    <source>
        <strain evidence="3">QSDP1</strain>
    </source>
</reference>
<evidence type="ECO:0008006" key="4">
    <source>
        <dbReference type="Google" id="ProtNLM"/>
    </source>
</evidence>
<protein>
    <recommendedName>
        <fullName evidence="4">Rad60/SUMO-like domain-containing protein</fullName>
    </recommendedName>
</protein>
<dbReference type="EMBL" id="GL871312">
    <property type="protein sequence ID" value="EGC30646.1"/>
    <property type="molecule type" value="Genomic_DNA"/>
</dbReference>
<dbReference type="RefSeq" id="XP_003292827.1">
    <property type="nucleotide sequence ID" value="XM_003292779.1"/>
</dbReference>
<feature type="region of interest" description="Disordered" evidence="1">
    <location>
        <begin position="445"/>
        <end position="487"/>
    </location>
</feature>
<evidence type="ECO:0000313" key="3">
    <source>
        <dbReference type="Proteomes" id="UP000001064"/>
    </source>
</evidence>
<feature type="compositionally biased region" description="Low complexity" evidence="1">
    <location>
        <begin position="449"/>
        <end position="487"/>
    </location>
</feature>